<accession>A0A2P2P994</accession>
<proteinExistence type="predicted"/>
<evidence type="ECO:0000313" key="2">
    <source>
        <dbReference type="EMBL" id="MBX51336.1"/>
    </source>
</evidence>
<dbReference type="AlphaFoldDB" id="A0A2P2P994"/>
<evidence type="ECO:0000256" key="1">
    <source>
        <dbReference type="SAM" id="Phobius"/>
    </source>
</evidence>
<keyword evidence="1" id="KW-1133">Transmembrane helix</keyword>
<reference evidence="2" key="1">
    <citation type="submission" date="2018-02" db="EMBL/GenBank/DDBJ databases">
        <title>Rhizophora mucronata_Transcriptome.</title>
        <authorList>
            <person name="Meera S.P."/>
            <person name="Sreeshan A."/>
            <person name="Augustine A."/>
        </authorList>
    </citation>
    <scope>NUCLEOTIDE SEQUENCE</scope>
    <source>
        <tissue evidence="2">Leaf</tissue>
    </source>
</reference>
<keyword evidence="1" id="KW-0812">Transmembrane</keyword>
<keyword evidence="1" id="KW-0472">Membrane</keyword>
<protein>
    <submittedName>
        <fullName evidence="2">Uncharacterized protein</fullName>
    </submittedName>
</protein>
<name>A0A2P2P994_RHIMU</name>
<dbReference type="EMBL" id="GGEC01070852">
    <property type="protein sequence ID" value="MBX51336.1"/>
    <property type="molecule type" value="Transcribed_RNA"/>
</dbReference>
<sequence>MNKNLQLIKFRIIVSTCTGRYITIAIIVQFLLISAILDQCSLIIAIIGQLWFIIGNSLTVLTL</sequence>
<organism evidence="2">
    <name type="scientific">Rhizophora mucronata</name>
    <name type="common">Asiatic mangrove</name>
    <dbReference type="NCBI Taxonomy" id="61149"/>
    <lineage>
        <taxon>Eukaryota</taxon>
        <taxon>Viridiplantae</taxon>
        <taxon>Streptophyta</taxon>
        <taxon>Embryophyta</taxon>
        <taxon>Tracheophyta</taxon>
        <taxon>Spermatophyta</taxon>
        <taxon>Magnoliopsida</taxon>
        <taxon>eudicotyledons</taxon>
        <taxon>Gunneridae</taxon>
        <taxon>Pentapetalae</taxon>
        <taxon>rosids</taxon>
        <taxon>fabids</taxon>
        <taxon>Malpighiales</taxon>
        <taxon>Rhizophoraceae</taxon>
        <taxon>Rhizophora</taxon>
    </lineage>
</organism>
<feature type="transmembrane region" description="Helical" evidence="1">
    <location>
        <begin position="42"/>
        <end position="61"/>
    </location>
</feature>